<keyword evidence="1 5" id="KW-0489">Methyltransferase</keyword>
<dbReference type="InterPro" id="IPR029063">
    <property type="entry name" value="SAM-dependent_MTases_sf"/>
</dbReference>
<comment type="caution">
    <text evidence="5">Lacks conserved residue(s) required for the propagation of feature annotation.</text>
</comment>
<dbReference type="PROSITE" id="PS51686">
    <property type="entry name" value="SAM_MT_RSMB_NOP"/>
    <property type="match status" value="1"/>
</dbReference>
<feature type="domain" description="SAM-dependent MTase RsmB/NOP-type" evidence="6">
    <location>
        <begin position="135"/>
        <end position="385"/>
    </location>
</feature>
<keyword evidence="8" id="KW-1185">Reference proteome</keyword>
<gene>
    <name evidence="7" type="ORF">SAMN05421853_10845</name>
</gene>
<keyword evidence="4 5" id="KW-0694">RNA-binding</keyword>
<dbReference type="InterPro" id="IPR001678">
    <property type="entry name" value="MeTrfase_RsmB-F_NOP2_dom"/>
</dbReference>
<protein>
    <submittedName>
        <fullName evidence="7">16S rRNA (Cytosine967-C5)-methyltransferase</fullName>
    </submittedName>
</protein>
<dbReference type="Proteomes" id="UP000243106">
    <property type="component" value="Unassembled WGS sequence"/>
</dbReference>
<reference evidence="8" key="1">
    <citation type="submission" date="2016-10" db="EMBL/GenBank/DDBJ databases">
        <authorList>
            <person name="Varghese N."/>
            <person name="Submissions S."/>
        </authorList>
    </citation>
    <scope>NUCLEOTIDE SEQUENCE [LARGE SCALE GENOMIC DNA]</scope>
    <source>
        <strain evidence="8">JCM 10271</strain>
    </source>
</reference>
<evidence type="ECO:0000256" key="1">
    <source>
        <dbReference type="ARBA" id="ARBA00022603"/>
    </source>
</evidence>
<dbReference type="PRINTS" id="PR02008">
    <property type="entry name" value="RCMTFAMILY"/>
</dbReference>
<dbReference type="GO" id="GO:0001510">
    <property type="term" value="P:RNA methylation"/>
    <property type="evidence" value="ECO:0007669"/>
    <property type="project" value="InterPro"/>
</dbReference>
<dbReference type="STRING" id="93684.SAMN05421853_10845"/>
<proteinExistence type="inferred from homology"/>
<dbReference type="InterPro" id="IPR049560">
    <property type="entry name" value="MeTrfase_RsmB-F_NOP2_cat"/>
</dbReference>
<sequence length="385" mass="41572">MTPGARVQAAIEVIDKVRAGMATEQALTRWARGARYAGSKDRAAVRDHVFDALRMWRSAAERGGGESGRHRMLGVLLLQGKDPAELFTGEGHAPACLAEDEGGSAELSEEAVRDVPDWIWGAFLDDHGPAKAAEIAQTLRCRAPITLRINGLMGDPNVAREVLAEDGIETRANPRADLALTVTEGARRVAQSRAYRDGLVELQDAASQAAIEALPLSVGMRVLDYCAGGGGKSLALAARLGGGPVWAHDSDKKRMRDLPGRAERAAADIRIVARPKGPFDLILCDVPCSGSGTWRRAPEAKWRFDKEDLADLRNVQREILSDVAPMLSGEGILVYATCSVMSAENDQIVSWFLSENQDFGLLSSQQVLPDEDGDGFYYAILRRAA</sequence>
<dbReference type="AlphaFoldDB" id="A0A1I5Z761"/>
<keyword evidence="2 5" id="KW-0808">Transferase</keyword>
<evidence type="ECO:0000256" key="5">
    <source>
        <dbReference type="PROSITE-ProRule" id="PRU01023"/>
    </source>
</evidence>
<feature type="active site" description="Nucleophile" evidence="5">
    <location>
        <position position="338"/>
    </location>
</feature>
<dbReference type="InterPro" id="IPR023267">
    <property type="entry name" value="RCMT"/>
</dbReference>
<name>A0A1I5Z761_9RHOB</name>
<accession>A0A1I5Z761</accession>
<organism evidence="7 8">
    <name type="scientific">Roseivivax halotolerans</name>
    <dbReference type="NCBI Taxonomy" id="93684"/>
    <lineage>
        <taxon>Bacteria</taxon>
        <taxon>Pseudomonadati</taxon>
        <taxon>Pseudomonadota</taxon>
        <taxon>Alphaproteobacteria</taxon>
        <taxon>Rhodobacterales</taxon>
        <taxon>Roseobacteraceae</taxon>
        <taxon>Roseivivax</taxon>
    </lineage>
</organism>
<evidence type="ECO:0000256" key="3">
    <source>
        <dbReference type="ARBA" id="ARBA00022691"/>
    </source>
</evidence>
<evidence type="ECO:0000259" key="6">
    <source>
        <dbReference type="PROSITE" id="PS51686"/>
    </source>
</evidence>
<dbReference type="GO" id="GO:0003723">
    <property type="term" value="F:RNA binding"/>
    <property type="evidence" value="ECO:0007669"/>
    <property type="project" value="UniProtKB-UniRule"/>
</dbReference>
<dbReference type="CDD" id="cd02440">
    <property type="entry name" value="AdoMet_MTases"/>
    <property type="match status" value="1"/>
</dbReference>
<dbReference type="EMBL" id="FOXV01000008">
    <property type="protein sequence ID" value="SFQ52185.1"/>
    <property type="molecule type" value="Genomic_DNA"/>
</dbReference>
<evidence type="ECO:0000256" key="4">
    <source>
        <dbReference type="ARBA" id="ARBA00022884"/>
    </source>
</evidence>
<feature type="binding site" evidence="5">
    <location>
        <position position="249"/>
    </location>
    <ligand>
        <name>S-adenosyl-L-methionine</name>
        <dbReference type="ChEBI" id="CHEBI:59789"/>
    </ligand>
</feature>
<comment type="similarity">
    <text evidence="5">Belongs to the class I-like SAM-binding methyltransferase superfamily. RsmB/NOP family.</text>
</comment>
<dbReference type="Pfam" id="PF01189">
    <property type="entry name" value="Methyltr_RsmB-F"/>
    <property type="match status" value="1"/>
</dbReference>
<evidence type="ECO:0000313" key="8">
    <source>
        <dbReference type="Proteomes" id="UP000243106"/>
    </source>
</evidence>
<dbReference type="PANTHER" id="PTHR22807">
    <property type="entry name" value="NOP2 YEAST -RELATED NOL1/NOP2/FMU SUN DOMAIN-CONTAINING"/>
    <property type="match status" value="1"/>
</dbReference>
<evidence type="ECO:0000313" key="7">
    <source>
        <dbReference type="EMBL" id="SFQ52185.1"/>
    </source>
</evidence>
<dbReference type="PANTHER" id="PTHR22807:SF53">
    <property type="entry name" value="RIBOSOMAL RNA SMALL SUBUNIT METHYLTRANSFERASE B-RELATED"/>
    <property type="match status" value="1"/>
</dbReference>
<keyword evidence="3 5" id="KW-0949">S-adenosyl-L-methionine</keyword>
<dbReference type="SUPFAM" id="SSF53335">
    <property type="entry name" value="S-adenosyl-L-methionine-dependent methyltransferases"/>
    <property type="match status" value="1"/>
</dbReference>
<dbReference type="Gene3D" id="3.40.50.150">
    <property type="entry name" value="Vaccinia Virus protein VP39"/>
    <property type="match status" value="1"/>
</dbReference>
<feature type="binding site" evidence="5">
    <location>
        <position position="285"/>
    </location>
    <ligand>
        <name>S-adenosyl-L-methionine</name>
        <dbReference type="ChEBI" id="CHEBI:59789"/>
    </ligand>
</feature>
<evidence type="ECO:0000256" key="2">
    <source>
        <dbReference type="ARBA" id="ARBA00022679"/>
    </source>
</evidence>
<dbReference type="GO" id="GO:0008173">
    <property type="term" value="F:RNA methyltransferase activity"/>
    <property type="evidence" value="ECO:0007669"/>
    <property type="project" value="InterPro"/>
</dbReference>
<dbReference type="Pfam" id="PF22458">
    <property type="entry name" value="RsmF-B_ferredox"/>
    <property type="match status" value="1"/>
</dbReference>
<dbReference type="InterPro" id="IPR054728">
    <property type="entry name" value="RsmB-like_ferredoxin"/>
</dbReference>